<dbReference type="Gene3D" id="3.50.30.30">
    <property type="match status" value="1"/>
</dbReference>
<name>A0ABR4CJX3_9HELO</name>
<reference evidence="2 3" key="1">
    <citation type="journal article" date="2024" name="Commun. Biol.">
        <title>Comparative genomic analysis of thermophilic fungi reveals convergent evolutionary adaptations and gene losses.</title>
        <authorList>
            <person name="Steindorff A.S."/>
            <person name="Aguilar-Pontes M.V."/>
            <person name="Robinson A.J."/>
            <person name="Andreopoulos B."/>
            <person name="LaButti K."/>
            <person name="Kuo A."/>
            <person name="Mondo S."/>
            <person name="Riley R."/>
            <person name="Otillar R."/>
            <person name="Haridas S."/>
            <person name="Lipzen A."/>
            <person name="Grimwood J."/>
            <person name="Schmutz J."/>
            <person name="Clum A."/>
            <person name="Reid I.D."/>
            <person name="Moisan M.C."/>
            <person name="Butler G."/>
            <person name="Nguyen T.T.M."/>
            <person name="Dewar K."/>
            <person name="Conant G."/>
            <person name="Drula E."/>
            <person name="Henrissat B."/>
            <person name="Hansel C."/>
            <person name="Singer S."/>
            <person name="Hutchinson M.I."/>
            <person name="de Vries R.P."/>
            <person name="Natvig D.O."/>
            <person name="Powell A.J."/>
            <person name="Tsang A."/>
            <person name="Grigoriev I.V."/>
        </authorList>
    </citation>
    <scope>NUCLEOTIDE SEQUENCE [LARGE SCALE GENOMIC DNA]</scope>
    <source>
        <strain evidence="2 3">CBS 494.80</strain>
    </source>
</reference>
<keyword evidence="3" id="KW-1185">Reference proteome</keyword>
<dbReference type="Proteomes" id="UP001595075">
    <property type="component" value="Unassembled WGS sequence"/>
</dbReference>
<dbReference type="SUPFAM" id="SSF52025">
    <property type="entry name" value="PA domain"/>
    <property type="match status" value="1"/>
</dbReference>
<evidence type="ECO:0000259" key="1">
    <source>
        <dbReference type="Pfam" id="PF02225"/>
    </source>
</evidence>
<dbReference type="InterPro" id="IPR003137">
    <property type="entry name" value="PA_domain"/>
</dbReference>
<organism evidence="2 3">
    <name type="scientific">Oculimacula yallundae</name>
    <dbReference type="NCBI Taxonomy" id="86028"/>
    <lineage>
        <taxon>Eukaryota</taxon>
        <taxon>Fungi</taxon>
        <taxon>Dikarya</taxon>
        <taxon>Ascomycota</taxon>
        <taxon>Pezizomycotina</taxon>
        <taxon>Leotiomycetes</taxon>
        <taxon>Helotiales</taxon>
        <taxon>Ploettnerulaceae</taxon>
        <taxon>Oculimacula</taxon>
    </lineage>
</organism>
<feature type="domain" description="PA" evidence="1">
    <location>
        <begin position="16"/>
        <end position="96"/>
    </location>
</feature>
<sequence>MMSISLSIDGVDIPSGTATCDVTRYAELDVKGKVVLVERGTCPTGGTLAGRVRPAAAAGASVVIVYNNVDAHVIGSMLLKPDPEGFMPAGFINRVDRLKAVKRLETREDVMVKFQMTQLIEMKFTQNIIAETKGGDLNNVIILGAHYKDHCNR</sequence>
<gene>
    <name evidence="2" type="ORF">VTL71DRAFT_13289</name>
</gene>
<proteinExistence type="predicted"/>
<evidence type="ECO:0000313" key="2">
    <source>
        <dbReference type="EMBL" id="KAL2070263.1"/>
    </source>
</evidence>
<dbReference type="EMBL" id="JAZHXI010000006">
    <property type="protein sequence ID" value="KAL2070263.1"/>
    <property type="molecule type" value="Genomic_DNA"/>
</dbReference>
<evidence type="ECO:0000313" key="3">
    <source>
        <dbReference type="Proteomes" id="UP001595075"/>
    </source>
</evidence>
<dbReference type="InterPro" id="IPR046450">
    <property type="entry name" value="PA_dom_sf"/>
</dbReference>
<protein>
    <recommendedName>
        <fullName evidence="1">PA domain-containing protein</fullName>
    </recommendedName>
</protein>
<dbReference type="Pfam" id="PF02225">
    <property type="entry name" value="PA"/>
    <property type="match status" value="1"/>
</dbReference>
<comment type="caution">
    <text evidence="2">The sequence shown here is derived from an EMBL/GenBank/DDBJ whole genome shotgun (WGS) entry which is preliminary data.</text>
</comment>
<accession>A0ABR4CJX3</accession>